<dbReference type="NCBIfam" id="TIGR01143">
    <property type="entry name" value="murF"/>
    <property type="match status" value="1"/>
</dbReference>
<evidence type="ECO:0000256" key="5">
    <source>
        <dbReference type="ARBA" id="ARBA00022840"/>
    </source>
</evidence>
<dbReference type="SUPFAM" id="SSF63418">
    <property type="entry name" value="MurE/MurF N-terminal domain"/>
    <property type="match status" value="1"/>
</dbReference>
<dbReference type="OrthoDB" id="9801978at2"/>
<keyword evidence="8 10" id="KW-0131">Cell cycle</keyword>
<evidence type="ECO:0000256" key="1">
    <source>
        <dbReference type="ARBA" id="ARBA00022490"/>
    </source>
</evidence>
<evidence type="ECO:0000313" key="15">
    <source>
        <dbReference type="EMBL" id="OUJ75760.1"/>
    </source>
</evidence>
<keyword evidence="9 10" id="KW-0961">Cell wall biogenesis/degradation</keyword>
<dbReference type="Pfam" id="PF01225">
    <property type="entry name" value="Mur_ligase"/>
    <property type="match status" value="1"/>
</dbReference>
<dbReference type="InterPro" id="IPR004101">
    <property type="entry name" value="Mur_ligase_C"/>
</dbReference>
<keyword evidence="16" id="KW-1185">Reference proteome</keyword>
<evidence type="ECO:0000259" key="12">
    <source>
        <dbReference type="Pfam" id="PF01225"/>
    </source>
</evidence>
<evidence type="ECO:0000259" key="14">
    <source>
        <dbReference type="Pfam" id="PF08245"/>
    </source>
</evidence>
<dbReference type="GO" id="GO:0051301">
    <property type="term" value="P:cell division"/>
    <property type="evidence" value="ECO:0007669"/>
    <property type="project" value="UniProtKB-KW"/>
</dbReference>
<comment type="pathway">
    <text evidence="10 11">Cell wall biogenesis; peptidoglycan biosynthesis.</text>
</comment>
<dbReference type="GO" id="GO:0008360">
    <property type="term" value="P:regulation of cell shape"/>
    <property type="evidence" value="ECO:0007669"/>
    <property type="project" value="UniProtKB-KW"/>
</dbReference>
<dbReference type="InterPro" id="IPR013221">
    <property type="entry name" value="Mur_ligase_cen"/>
</dbReference>
<evidence type="ECO:0000313" key="16">
    <source>
        <dbReference type="Proteomes" id="UP000194873"/>
    </source>
</evidence>
<dbReference type="GO" id="GO:0047480">
    <property type="term" value="F:UDP-N-acetylmuramoyl-tripeptide-D-alanyl-D-alanine ligase activity"/>
    <property type="evidence" value="ECO:0007669"/>
    <property type="project" value="UniProtKB-UniRule"/>
</dbReference>
<dbReference type="Gene3D" id="3.40.1190.10">
    <property type="entry name" value="Mur-like, catalytic domain"/>
    <property type="match status" value="1"/>
</dbReference>
<protein>
    <recommendedName>
        <fullName evidence="10 11">UDP-N-acetylmuramoyl-tripeptide--D-alanyl-D-alanine ligase</fullName>
        <ecNumber evidence="10 11">6.3.2.10</ecNumber>
    </recommendedName>
    <alternativeName>
        <fullName evidence="10">D-alanyl-D-alanine-adding enzyme</fullName>
    </alternativeName>
</protein>
<accession>A0A243WJG1</accession>
<keyword evidence="3 10" id="KW-0132">Cell division</keyword>
<dbReference type="SUPFAM" id="SSF53623">
    <property type="entry name" value="MurD-like peptide ligases, catalytic domain"/>
    <property type="match status" value="1"/>
</dbReference>
<dbReference type="PANTHER" id="PTHR43024">
    <property type="entry name" value="UDP-N-ACETYLMURAMOYL-TRIPEPTIDE--D-ALANYL-D-ALANINE LIGASE"/>
    <property type="match status" value="1"/>
</dbReference>
<dbReference type="Pfam" id="PF02875">
    <property type="entry name" value="Mur_ligase_C"/>
    <property type="match status" value="1"/>
</dbReference>
<evidence type="ECO:0000256" key="10">
    <source>
        <dbReference type="HAMAP-Rule" id="MF_02019"/>
    </source>
</evidence>
<evidence type="ECO:0000256" key="2">
    <source>
        <dbReference type="ARBA" id="ARBA00022598"/>
    </source>
</evidence>
<keyword evidence="5 10" id="KW-0067">ATP-binding</keyword>
<feature type="domain" description="Mur ligase N-terminal catalytic" evidence="12">
    <location>
        <begin position="15"/>
        <end position="85"/>
    </location>
</feature>
<dbReference type="AlphaFoldDB" id="A0A243WJG1"/>
<organism evidence="15 16">
    <name type="scientific">Hymenobacter crusticola</name>
    <dbReference type="NCBI Taxonomy" id="1770526"/>
    <lineage>
        <taxon>Bacteria</taxon>
        <taxon>Pseudomonadati</taxon>
        <taxon>Bacteroidota</taxon>
        <taxon>Cytophagia</taxon>
        <taxon>Cytophagales</taxon>
        <taxon>Hymenobacteraceae</taxon>
        <taxon>Hymenobacter</taxon>
    </lineage>
</organism>
<comment type="caution">
    <text evidence="15">The sequence shown here is derived from an EMBL/GenBank/DDBJ whole genome shotgun (WGS) entry which is preliminary data.</text>
</comment>
<dbReference type="EC" id="6.3.2.10" evidence="10 11"/>
<keyword evidence="7 10" id="KW-0573">Peptidoglycan synthesis</keyword>
<evidence type="ECO:0000256" key="7">
    <source>
        <dbReference type="ARBA" id="ARBA00022984"/>
    </source>
</evidence>
<comment type="similarity">
    <text evidence="10">Belongs to the MurCDEF family. MurF subfamily.</text>
</comment>
<comment type="subcellular location">
    <subcellularLocation>
        <location evidence="10 11">Cytoplasm</location>
    </subcellularLocation>
</comment>
<sequence>MKDVAALYAHYQQCTAVSTDSRQAQEGTLFFALNGPSFRGRDFAPQALAKGARHAVVDDADLAATDPARYTYASDPLEALQQLAQYHRRQLTIPVLAITGSNGKTTTKELVNAVLSRRYRVQYTRGNLNNHIGVPLTLLSIRPEEHELAIVEMGANHQGEIALLSSIAEPTHGLITNIGKAHLEGFGGEEGVAKGKSELFQYLAAHDGTAFINTTDPKLPGLGAPVAKRVTYPNQGDTYPARLVTNNEATVSLFLFDNTLVEAQITGVYNFPNLAAAAAVGAHFEVPVADIAEALASYAPTNNRSQLVQTGRNTLVLDAYNANPSSMAAALASFVQRPGRAEDKVAILGDMFELGSESAAEHQALGVLLAGLPINTVVLCGQEMRHAAEASSAFHYFPTKGEATAWLQQQQLQGRQVLIKGSRGMGLETLTELL</sequence>
<proteinExistence type="inferred from homology"/>
<dbReference type="RefSeq" id="WP_086591998.1">
    <property type="nucleotide sequence ID" value="NZ_MTSE01000001.1"/>
</dbReference>
<dbReference type="InterPro" id="IPR035911">
    <property type="entry name" value="MurE/MurF_N"/>
</dbReference>
<dbReference type="SUPFAM" id="SSF53244">
    <property type="entry name" value="MurD-like peptide ligases, peptide-binding domain"/>
    <property type="match status" value="1"/>
</dbReference>
<name>A0A243WJG1_9BACT</name>
<dbReference type="Proteomes" id="UP000194873">
    <property type="component" value="Unassembled WGS sequence"/>
</dbReference>
<evidence type="ECO:0000256" key="4">
    <source>
        <dbReference type="ARBA" id="ARBA00022741"/>
    </source>
</evidence>
<dbReference type="InterPro" id="IPR036615">
    <property type="entry name" value="Mur_ligase_C_dom_sf"/>
</dbReference>
<keyword evidence="6 10" id="KW-0133">Cell shape</keyword>
<gene>
    <name evidence="10" type="primary">murF</name>
    <name evidence="15" type="ORF">BXP70_00160</name>
</gene>
<dbReference type="InterPro" id="IPR036565">
    <property type="entry name" value="Mur-like_cat_sf"/>
</dbReference>
<dbReference type="Gene3D" id="3.90.190.20">
    <property type="entry name" value="Mur ligase, C-terminal domain"/>
    <property type="match status" value="1"/>
</dbReference>
<dbReference type="InterPro" id="IPR005863">
    <property type="entry name" value="UDP-N-AcMur_synth"/>
</dbReference>
<dbReference type="Gene3D" id="3.40.1390.10">
    <property type="entry name" value="MurE/MurF, N-terminal domain"/>
    <property type="match status" value="1"/>
</dbReference>
<evidence type="ECO:0000256" key="8">
    <source>
        <dbReference type="ARBA" id="ARBA00023306"/>
    </source>
</evidence>
<evidence type="ECO:0000256" key="3">
    <source>
        <dbReference type="ARBA" id="ARBA00022618"/>
    </source>
</evidence>
<evidence type="ECO:0000256" key="9">
    <source>
        <dbReference type="ARBA" id="ARBA00023316"/>
    </source>
</evidence>
<keyword evidence="4 10" id="KW-0547">Nucleotide-binding</keyword>
<dbReference type="GO" id="GO:0005737">
    <property type="term" value="C:cytoplasm"/>
    <property type="evidence" value="ECO:0007669"/>
    <property type="project" value="UniProtKB-SubCell"/>
</dbReference>
<feature type="domain" description="Mur ligase central" evidence="14">
    <location>
        <begin position="98"/>
        <end position="280"/>
    </location>
</feature>
<comment type="catalytic activity">
    <reaction evidence="10 11">
        <text>D-alanyl-D-alanine + UDP-N-acetyl-alpha-D-muramoyl-L-alanyl-gamma-D-glutamyl-meso-2,6-diaminopimelate + ATP = UDP-N-acetyl-alpha-D-muramoyl-L-alanyl-gamma-D-glutamyl-meso-2,6-diaminopimeloyl-D-alanyl-D-alanine + ADP + phosphate + H(+)</text>
        <dbReference type="Rhea" id="RHEA:28374"/>
        <dbReference type="ChEBI" id="CHEBI:15378"/>
        <dbReference type="ChEBI" id="CHEBI:30616"/>
        <dbReference type="ChEBI" id="CHEBI:43474"/>
        <dbReference type="ChEBI" id="CHEBI:57822"/>
        <dbReference type="ChEBI" id="CHEBI:61386"/>
        <dbReference type="ChEBI" id="CHEBI:83905"/>
        <dbReference type="ChEBI" id="CHEBI:456216"/>
        <dbReference type="EC" id="6.3.2.10"/>
    </reaction>
</comment>
<dbReference type="HAMAP" id="MF_02019">
    <property type="entry name" value="MurF"/>
    <property type="match status" value="1"/>
</dbReference>
<dbReference type="Pfam" id="PF08245">
    <property type="entry name" value="Mur_ligase_M"/>
    <property type="match status" value="1"/>
</dbReference>
<reference evidence="15 16" key="1">
    <citation type="submission" date="2017-01" db="EMBL/GenBank/DDBJ databases">
        <title>A new Hymenobacter.</title>
        <authorList>
            <person name="Liang Y."/>
            <person name="Feng F."/>
        </authorList>
    </citation>
    <scope>NUCLEOTIDE SEQUENCE [LARGE SCALE GENOMIC DNA]</scope>
    <source>
        <strain evidence="15">MIMBbqt21</strain>
    </source>
</reference>
<dbReference type="UniPathway" id="UPA00219"/>
<comment type="function">
    <text evidence="10 11">Involved in cell wall formation. Catalyzes the final step in the synthesis of UDP-N-acetylmuramoyl-pentapeptide, the precursor of murein.</text>
</comment>
<dbReference type="EMBL" id="MTSE01000001">
    <property type="protein sequence ID" value="OUJ75760.1"/>
    <property type="molecule type" value="Genomic_DNA"/>
</dbReference>
<evidence type="ECO:0000259" key="13">
    <source>
        <dbReference type="Pfam" id="PF02875"/>
    </source>
</evidence>
<feature type="binding site" evidence="10">
    <location>
        <begin position="100"/>
        <end position="106"/>
    </location>
    <ligand>
        <name>ATP</name>
        <dbReference type="ChEBI" id="CHEBI:30616"/>
    </ligand>
</feature>
<dbReference type="GO" id="GO:0008766">
    <property type="term" value="F:UDP-N-acetylmuramoylalanyl-D-glutamyl-2,6-diaminopimelate-D-alanyl-D-alanine ligase activity"/>
    <property type="evidence" value="ECO:0007669"/>
    <property type="project" value="RHEA"/>
</dbReference>
<dbReference type="GO" id="GO:0005524">
    <property type="term" value="F:ATP binding"/>
    <property type="evidence" value="ECO:0007669"/>
    <property type="project" value="UniProtKB-UniRule"/>
</dbReference>
<evidence type="ECO:0000256" key="6">
    <source>
        <dbReference type="ARBA" id="ARBA00022960"/>
    </source>
</evidence>
<evidence type="ECO:0000256" key="11">
    <source>
        <dbReference type="RuleBase" id="RU004136"/>
    </source>
</evidence>
<dbReference type="PANTHER" id="PTHR43024:SF1">
    <property type="entry name" value="UDP-N-ACETYLMURAMOYL-TRIPEPTIDE--D-ALANYL-D-ALANINE LIGASE"/>
    <property type="match status" value="1"/>
</dbReference>
<dbReference type="InterPro" id="IPR051046">
    <property type="entry name" value="MurCDEF_CellWall_CoF430Synth"/>
</dbReference>
<dbReference type="GO" id="GO:0009252">
    <property type="term" value="P:peptidoglycan biosynthetic process"/>
    <property type="evidence" value="ECO:0007669"/>
    <property type="project" value="UniProtKB-UniRule"/>
</dbReference>
<keyword evidence="1 10" id="KW-0963">Cytoplasm</keyword>
<keyword evidence="2 10" id="KW-0436">Ligase</keyword>
<dbReference type="GO" id="GO:0071555">
    <property type="term" value="P:cell wall organization"/>
    <property type="evidence" value="ECO:0007669"/>
    <property type="project" value="UniProtKB-KW"/>
</dbReference>
<dbReference type="InterPro" id="IPR000713">
    <property type="entry name" value="Mur_ligase_N"/>
</dbReference>
<feature type="domain" description="Mur ligase C-terminal" evidence="13">
    <location>
        <begin position="304"/>
        <end position="423"/>
    </location>
</feature>